<evidence type="ECO:0000313" key="2">
    <source>
        <dbReference type="EMBL" id="MBM7119875.1"/>
    </source>
</evidence>
<feature type="transmembrane region" description="Helical" evidence="1">
    <location>
        <begin position="36"/>
        <end position="55"/>
    </location>
</feature>
<keyword evidence="1" id="KW-0812">Transmembrane</keyword>
<evidence type="ECO:0000313" key="3">
    <source>
        <dbReference type="Proteomes" id="UP001430065"/>
    </source>
</evidence>
<feature type="transmembrane region" description="Helical" evidence="1">
    <location>
        <begin position="76"/>
        <end position="102"/>
    </location>
</feature>
<organism evidence="2 3">
    <name type="scientific">Dyella kyungheensis</name>
    <dbReference type="NCBI Taxonomy" id="1242174"/>
    <lineage>
        <taxon>Bacteria</taxon>
        <taxon>Pseudomonadati</taxon>
        <taxon>Pseudomonadota</taxon>
        <taxon>Gammaproteobacteria</taxon>
        <taxon>Lysobacterales</taxon>
        <taxon>Rhodanobacteraceae</taxon>
        <taxon>Dyella</taxon>
    </lineage>
</organism>
<protein>
    <recommendedName>
        <fullName evidence="4">Oligosaccharide repeat unit polymerase</fullName>
    </recommendedName>
</protein>
<feature type="transmembrane region" description="Helical" evidence="1">
    <location>
        <begin position="347"/>
        <end position="366"/>
    </location>
</feature>
<comment type="caution">
    <text evidence="2">The sequence shown here is derived from an EMBL/GenBank/DDBJ whole genome shotgun (WGS) entry which is preliminary data.</text>
</comment>
<feature type="transmembrane region" description="Helical" evidence="1">
    <location>
        <begin position="322"/>
        <end position="341"/>
    </location>
</feature>
<accession>A0ABS2JNT0</accession>
<keyword evidence="3" id="KW-1185">Reference proteome</keyword>
<evidence type="ECO:0000256" key="1">
    <source>
        <dbReference type="SAM" id="Phobius"/>
    </source>
</evidence>
<feature type="transmembrane region" description="Helical" evidence="1">
    <location>
        <begin position="286"/>
        <end position="310"/>
    </location>
</feature>
<dbReference type="EMBL" id="JADIKC010000001">
    <property type="protein sequence ID" value="MBM7119875.1"/>
    <property type="molecule type" value="Genomic_DNA"/>
</dbReference>
<sequence length="394" mass="42971">MKKLLRLPSFYLSLPLLLTCGLTVLTYDLPPDYLEGLLLLVTMALAIFAFDLVAGTRLPASALFRRRDYAGTRDGFVALLLAALIIVFCLLDLTLFPIPLFATPSAYANMEGGRDHIRHVSDMCWVLPPIGMLCTRHKGLRAALIAVGFLFPVLVIDRNRIFAALFSVVLVILLRRDDARPLPWKSVTLLVLGGATLFSVLGILRSGTLDYVTLPFSDMYKAAPQGVKWLLLYASAGPYNFGSILAKQYTDSHFLFNQLVPMSGSIATAGTGIPLDAANINVGTEFFPFLMAWGPMGAAGSIVALYALLLWSVRRLQPTVPLFGLLIFLRVSYTCLMAPFAPQAFTWTNAGFILLCLLLQLIAALLPNHRQSDAPGLIDSALPASRGMVPPRLS</sequence>
<keyword evidence="1" id="KW-1133">Transmembrane helix</keyword>
<gene>
    <name evidence="2" type="ORF">ISP20_01770</name>
</gene>
<keyword evidence="1" id="KW-0472">Membrane</keyword>
<name>A0ABS2JNT0_9GAMM</name>
<feature type="transmembrane region" description="Helical" evidence="1">
    <location>
        <begin position="186"/>
        <end position="204"/>
    </location>
</feature>
<dbReference type="RefSeq" id="WP_204634335.1">
    <property type="nucleotide sequence ID" value="NZ_JADIKC010000001.1"/>
</dbReference>
<evidence type="ECO:0008006" key="4">
    <source>
        <dbReference type="Google" id="ProtNLM"/>
    </source>
</evidence>
<feature type="transmembrane region" description="Helical" evidence="1">
    <location>
        <begin position="142"/>
        <end position="174"/>
    </location>
</feature>
<proteinExistence type="predicted"/>
<reference evidence="2 3" key="1">
    <citation type="submission" date="2020-10" db="EMBL/GenBank/DDBJ databases">
        <title>Phylogeny of dyella-like bacteria.</title>
        <authorList>
            <person name="Fu J."/>
        </authorList>
    </citation>
    <scope>NUCLEOTIDE SEQUENCE [LARGE SCALE GENOMIC DNA]</scope>
    <source>
        <strain evidence="2 3">THG-B117</strain>
    </source>
</reference>
<dbReference type="Proteomes" id="UP001430065">
    <property type="component" value="Unassembled WGS sequence"/>
</dbReference>